<dbReference type="GeneID" id="22587766"/>
<gene>
    <name evidence="1" type="ORF">PADG_11869</name>
</gene>
<evidence type="ECO:0000313" key="1">
    <source>
        <dbReference type="EMBL" id="KGM92073.1"/>
    </source>
</evidence>
<dbReference type="eggNOG" id="ENOG502RS42">
    <property type="taxonomic scope" value="Eukaryota"/>
</dbReference>
<sequence length="134" mass="15697">MQIYKKKWMKAFEDTAALQIIIFEILIHGVSTAIDVTNIKEMKDKIQWNNSTLETANVKYIKWLKKKLEEKKASTLIVKFDNSEHADSAIIKKIALEAQMFICEYYNRICKLRQCFKCQKQAKFVDTVQEVTAL</sequence>
<evidence type="ECO:0000313" key="2">
    <source>
        <dbReference type="Proteomes" id="UP000001628"/>
    </source>
</evidence>
<dbReference type="STRING" id="502780.A0A0A0HUP4"/>
<organism evidence="1 2">
    <name type="scientific">Paracoccidioides brasiliensis (strain Pb18)</name>
    <dbReference type="NCBI Taxonomy" id="502780"/>
    <lineage>
        <taxon>Eukaryota</taxon>
        <taxon>Fungi</taxon>
        <taxon>Dikarya</taxon>
        <taxon>Ascomycota</taxon>
        <taxon>Pezizomycotina</taxon>
        <taxon>Eurotiomycetes</taxon>
        <taxon>Eurotiomycetidae</taxon>
        <taxon>Onygenales</taxon>
        <taxon>Ajellomycetaceae</taxon>
        <taxon>Paracoccidioides</taxon>
    </lineage>
</organism>
<reference evidence="1 2" key="1">
    <citation type="journal article" date="2011" name="PLoS Genet.">
        <title>Comparative genomic analysis of human fungal pathogens causing paracoccidioidomycosis.</title>
        <authorList>
            <person name="Desjardins C.A."/>
            <person name="Champion M.D."/>
            <person name="Holder J.W."/>
            <person name="Muszewska A."/>
            <person name="Goldberg J."/>
            <person name="Bailao A.M."/>
            <person name="Brigido M.M."/>
            <person name="Ferreira M.E."/>
            <person name="Garcia A.M."/>
            <person name="Grynberg M."/>
            <person name="Gujja S."/>
            <person name="Heiman D.I."/>
            <person name="Henn M.R."/>
            <person name="Kodira C.D."/>
            <person name="Leon-Narvaez H."/>
            <person name="Longo L.V."/>
            <person name="Ma L.J."/>
            <person name="Malavazi I."/>
            <person name="Matsuo A.L."/>
            <person name="Morais F.V."/>
            <person name="Pereira M."/>
            <person name="Rodriguez-Brito S."/>
            <person name="Sakthikumar S."/>
            <person name="Salem-Izacc S.M."/>
            <person name="Sykes S.M."/>
            <person name="Teixeira M.M."/>
            <person name="Vallejo M.C."/>
            <person name="Walter M.E."/>
            <person name="Yandava C."/>
            <person name="Young S."/>
            <person name="Zeng Q."/>
            <person name="Zucker J."/>
            <person name="Felipe M.S."/>
            <person name="Goldman G.H."/>
            <person name="Haas B.J."/>
            <person name="McEwen J.G."/>
            <person name="Nino-Vega G."/>
            <person name="Puccia R."/>
            <person name="San-Blas G."/>
            <person name="Soares C.M."/>
            <person name="Birren B.W."/>
            <person name="Cuomo C.A."/>
        </authorList>
    </citation>
    <scope>NUCLEOTIDE SEQUENCE [LARGE SCALE GENOMIC DNA]</scope>
    <source>
        <strain evidence="1 2">Pb18</strain>
    </source>
</reference>
<name>A0A0A0HUP4_PARBD</name>
<dbReference type="HOGENOM" id="CLU_1896861_0_0_1"/>
<dbReference type="RefSeq" id="XP_010760583.1">
    <property type="nucleotide sequence ID" value="XM_010762281.1"/>
</dbReference>
<proteinExistence type="predicted"/>
<accession>A0A0A0HUP4</accession>
<dbReference type="KEGG" id="pbn:PADG_11869"/>
<keyword evidence="2" id="KW-1185">Reference proteome</keyword>
<dbReference type="AlphaFoldDB" id="A0A0A0HUP4"/>
<dbReference type="InParanoid" id="A0A0A0HUP4"/>
<dbReference type="EMBL" id="KN275961">
    <property type="protein sequence ID" value="KGM92073.1"/>
    <property type="molecule type" value="Genomic_DNA"/>
</dbReference>
<dbReference type="VEuPathDB" id="FungiDB:PADG_11869"/>
<dbReference type="Proteomes" id="UP000001628">
    <property type="component" value="Unassembled WGS sequence"/>
</dbReference>
<protein>
    <submittedName>
        <fullName evidence="1">Uncharacterized protein</fullName>
    </submittedName>
</protein>